<dbReference type="InterPro" id="IPR002376">
    <property type="entry name" value="Formyl_transf_N"/>
</dbReference>
<feature type="binding site" evidence="4">
    <location>
        <position position="109"/>
    </location>
    <ligand>
        <name>(6R)-10-formyltetrahydrofolate</name>
        <dbReference type="ChEBI" id="CHEBI:195366"/>
    </ligand>
</feature>
<evidence type="ECO:0000256" key="4">
    <source>
        <dbReference type="HAMAP-Rule" id="MF_01930"/>
    </source>
</evidence>
<protein>
    <recommendedName>
        <fullName evidence="4">Phosphoribosylglycinamide formyltransferase</fullName>
        <ecNumber evidence="4">2.1.2.2</ecNumber>
    </recommendedName>
    <alternativeName>
        <fullName evidence="4">5'-phosphoribosylglycinamide transformylase</fullName>
    </alternativeName>
    <alternativeName>
        <fullName evidence="4">GAR transformylase</fullName>
        <shortName evidence="4">GART</shortName>
    </alternativeName>
</protein>
<keyword evidence="3 4" id="KW-0658">Purine biosynthesis</keyword>
<dbReference type="EC" id="2.1.2.2" evidence="4"/>
<reference evidence="6 7" key="1">
    <citation type="submission" date="2018-08" db="EMBL/GenBank/DDBJ databases">
        <title>The multiple taxonomic identification of Sphingomonas gilva.</title>
        <authorList>
            <person name="Zhu D."/>
            <person name="Zheng S."/>
        </authorList>
    </citation>
    <scope>NUCLEOTIDE SEQUENCE [LARGE SCALE GENOMIC DNA]</scope>
    <source>
        <strain evidence="6 7">ZDH117</strain>
    </source>
</reference>
<dbReference type="UniPathway" id="UPA00074">
    <property type="reaction ID" value="UER00126"/>
</dbReference>
<sequence>MAERARVGVLISGRGSNMIALAEAAERPTCPYEIALVAANDPDAPGLARARMMGIETWGLSHAGMKRAAFDALIDAELRRAGAEYVALAGYMRLLSPEFVERWAGRMINIHPSLLPAYKGLDTHARAIAAGDAESGCSVHVVTAGLDDGPVFASARVPIKPGDTPDSLAARILVEEHRLYPQALAEFVTRVAPRS</sequence>
<dbReference type="AlphaFoldDB" id="A0A396RJT5"/>
<dbReference type="OrthoDB" id="9806170at2"/>
<dbReference type="NCBIfam" id="TIGR00639">
    <property type="entry name" value="PurN"/>
    <property type="match status" value="1"/>
</dbReference>
<feature type="active site" description="Proton donor" evidence="4">
    <location>
        <position position="111"/>
    </location>
</feature>
<dbReference type="CDD" id="cd08645">
    <property type="entry name" value="FMT_core_GART"/>
    <property type="match status" value="1"/>
</dbReference>
<comment type="similarity">
    <text evidence="4">Belongs to the GART family.</text>
</comment>
<keyword evidence="2 4" id="KW-0808">Transferase</keyword>
<dbReference type="PANTHER" id="PTHR43369:SF2">
    <property type="entry name" value="PHOSPHORIBOSYLGLYCINAMIDE FORMYLTRANSFERASE"/>
    <property type="match status" value="1"/>
</dbReference>
<comment type="caution">
    <text evidence="6">The sequence shown here is derived from an EMBL/GenBank/DDBJ whole genome shotgun (WGS) entry which is preliminary data.</text>
</comment>
<evidence type="ECO:0000256" key="3">
    <source>
        <dbReference type="ARBA" id="ARBA00022755"/>
    </source>
</evidence>
<dbReference type="Proteomes" id="UP000266693">
    <property type="component" value="Unassembled WGS sequence"/>
</dbReference>
<comment type="pathway">
    <text evidence="1 4">Purine metabolism; IMP biosynthesis via de novo pathway; N(2)-formyl-N(1)-(5-phospho-D-ribosyl)glycinamide from N(1)-(5-phospho-D-ribosyl)glycinamide (10-formyl THF route): step 1/1.</text>
</comment>
<organism evidence="6 7">
    <name type="scientific">Sphingomonas gilva</name>
    <dbReference type="NCBI Taxonomy" id="2305907"/>
    <lineage>
        <taxon>Bacteria</taxon>
        <taxon>Pseudomonadati</taxon>
        <taxon>Pseudomonadota</taxon>
        <taxon>Alphaproteobacteria</taxon>
        <taxon>Sphingomonadales</taxon>
        <taxon>Sphingomonadaceae</taxon>
        <taxon>Sphingomonas</taxon>
    </lineage>
</organism>
<dbReference type="InterPro" id="IPR004607">
    <property type="entry name" value="GART"/>
</dbReference>
<evidence type="ECO:0000256" key="1">
    <source>
        <dbReference type="ARBA" id="ARBA00005054"/>
    </source>
</evidence>
<dbReference type="Pfam" id="PF00551">
    <property type="entry name" value="Formyl_trans_N"/>
    <property type="match status" value="1"/>
</dbReference>
<dbReference type="InterPro" id="IPR036477">
    <property type="entry name" value="Formyl_transf_N_sf"/>
</dbReference>
<dbReference type="PANTHER" id="PTHR43369">
    <property type="entry name" value="PHOSPHORIBOSYLGLYCINAMIDE FORMYLTRANSFERASE"/>
    <property type="match status" value="1"/>
</dbReference>
<feature type="binding site" evidence="4">
    <location>
        <begin position="15"/>
        <end position="17"/>
    </location>
    <ligand>
        <name>N(1)-(5-phospho-beta-D-ribosyl)glycinamide</name>
        <dbReference type="ChEBI" id="CHEBI:143788"/>
    </ligand>
</feature>
<proteinExistence type="inferred from homology"/>
<evidence type="ECO:0000313" key="6">
    <source>
        <dbReference type="EMBL" id="RHW16259.1"/>
    </source>
</evidence>
<name>A0A396RJT5_9SPHN</name>
<evidence type="ECO:0000259" key="5">
    <source>
        <dbReference type="Pfam" id="PF00551"/>
    </source>
</evidence>
<dbReference type="Gene3D" id="3.40.50.170">
    <property type="entry name" value="Formyl transferase, N-terminal domain"/>
    <property type="match status" value="1"/>
</dbReference>
<dbReference type="HAMAP" id="MF_01930">
    <property type="entry name" value="PurN"/>
    <property type="match status" value="1"/>
</dbReference>
<feature type="binding site" evidence="4">
    <location>
        <position position="67"/>
    </location>
    <ligand>
        <name>(6R)-10-formyltetrahydrofolate</name>
        <dbReference type="ChEBI" id="CHEBI:195366"/>
    </ligand>
</feature>
<dbReference type="GO" id="GO:0006189">
    <property type="term" value="P:'de novo' IMP biosynthetic process"/>
    <property type="evidence" value="ECO:0007669"/>
    <property type="project" value="UniProtKB-UniRule"/>
</dbReference>
<dbReference type="GO" id="GO:0005829">
    <property type="term" value="C:cytosol"/>
    <property type="evidence" value="ECO:0007669"/>
    <property type="project" value="TreeGrafter"/>
</dbReference>
<accession>A0A396RJT5</accession>
<dbReference type="SUPFAM" id="SSF53328">
    <property type="entry name" value="Formyltransferase"/>
    <property type="match status" value="1"/>
</dbReference>
<feature type="binding site" evidence="4">
    <location>
        <begin position="92"/>
        <end position="95"/>
    </location>
    <ligand>
        <name>(6R)-10-formyltetrahydrofolate</name>
        <dbReference type="ChEBI" id="CHEBI:195366"/>
    </ligand>
</feature>
<evidence type="ECO:0000313" key="7">
    <source>
        <dbReference type="Proteomes" id="UP000266693"/>
    </source>
</evidence>
<dbReference type="EMBL" id="QWLV01000013">
    <property type="protein sequence ID" value="RHW16259.1"/>
    <property type="molecule type" value="Genomic_DNA"/>
</dbReference>
<dbReference type="GO" id="GO:0004644">
    <property type="term" value="F:phosphoribosylglycinamide formyltransferase activity"/>
    <property type="evidence" value="ECO:0007669"/>
    <property type="project" value="UniProtKB-UniRule"/>
</dbReference>
<comment type="catalytic activity">
    <reaction evidence="4">
        <text>N(1)-(5-phospho-beta-D-ribosyl)glycinamide + (6R)-10-formyltetrahydrofolate = N(2)-formyl-N(1)-(5-phospho-beta-D-ribosyl)glycinamide + (6S)-5,6,7,8-tetrahydrofolate + H(+)</text>
        <dbReference type="Rhea" id="RHEA:15053"/>
        <dbReference type="ChEBI" id="CHEBI:15378"/>
        <dbReference type="ChEBI" id="CHEBI:57453"/>
        <dbReference type="ChEBI" id="CHEBI:143788"/>
        <dbReference type="ChEBI" id="CHEBI:147286"/>
        <dbReference type="ChEBI" id="CHEBI:195366"/>
        <dbReference type="EC" id="2.1.2.2"/>
    </reaction>
</comment>
<comment type="function">
    <text evidence="4">Catalyzes the transfer of a formyl group from 10-formyltetrahydrofolate to 5-phospho-ribosyl-glycinamide (GAR), producing 5-phospho-ribosyl-N-formylglycinamide (FGAR) and tetrahydrofolate.</text>
</comment>
<feature type="site" description="Raises pKa of active site His" evidence="4">
    <location>
        <position position="147"/>
    </location>
</feature>
<gene>
    <name evidence="4" type="primary">purN</name>
    <name evidence="6" type="ORF">D1610_16750</name>
</gene>
<evidence type="ECO:0000256" key="2">
    <source>
        <dbReference type="ARBA" id="ARBA00022679"/>
    </source>
</evidence>
<keyword evidence="7" id="KW-1185">Reference proteome</keyword>
<feature type="domain" description="Formyl transferase N-terminal" evidence="5">
    <location>
        <begin position="6"/>
        <end position="184"/>
    </location>
</feature>